<dbReference type="RefSeq" id="WP_116221798.1">
    <property type="nucleotide sequence ID" value="NZ_CP038197.1"/>
</dbReference>
<protein>
    <submittedName>
        <fullName evidence="17">Iron complex outermembrane receptor protein</fullName>
    </submittedName>
</protein>
<evidence type="ECO:0000256" key="8">
    <source>
        <dbReference type="ARBA" id="ARBA00023170"/>
    </source>
</evidence>
<dbReference type="InterPro" id="IPR000531">
    <property type="entry name" value="Beta-barrel_TonB"/>
</dbReference>
<comment type="caution">
    <text evidence="17">The sequence shown here is derived from an EMBL/GenBank/DDBJ whole genome shotgun (WGS) entry which is preliminary data.</text>
</comment>
<dbReference type="InterPro" id="IPR012910">
    <property type="entry name" value="Plug_dom"/>
</dbReference>
<dbReference type="PROSITE" id="PS01156">
    <property type="entry name" value="TONB_DEPENDENT_REC_2"/>
    <property type="match status" value="1"/>
</dbReference>
<evidence type="ECO:0000259" key="15">
    <source>
        <dbReference type="Pfam" id="PF00593"/>
    </source>
</evidence>
<keyword evidence="8 17" id="KW-0675">Receptor</keyword>
<evidence type="ECO:0000256" key="9">
    <source>
        <dbReference type="ARBA" id="ARBA00023237"/>
    </source>
</evidence>
<dbReference type="PROSITE" id="PS52016">
    <property type="entry name" value="TONB_DEPENDENT_REC_3"/>
    <property type="match status" value="1"/>
</dbReference>
<feature type="signal peptide" evidence="14">
    <location>
        <begin position="1"/>
        <end position="24"/>
    </location>
</feature>
<dbReference type="SUPFAM" id="SSF56935">
    <property type="entry name" value="Porins"/>
    <property type="match status" value="1"/>
</dbReference>
<dbReference type="GO" id="GO:0015344">
    <property type="term" value="F:siderophore uptake transmembrane transporter activity"/>
    <property type="evidence" value="ECO:0007669"/>
    <property type="project" value="TreeGrafter"/>
</dbReference>
<name>A0A3D9XGE7_PARVE</name>
<evidence type="ECO:0000256" key="13">
    <source>
        <dbReference type="SAM" id="MobiDB-lite"/>
    </source>
</evidence>
<dbReference type="PANTHER" id="PTHR30069">
    <property type="entry name" value="TONB-DEPENDENT OUTER MEMBRANE RECEPTOR"/>
    <property type="match status" value="1"/>
</dbReference>
<dbReference type="CDD" id="cd01347">
    <property type="entry name" value="ligand_gated_channel"/>
    <property type="match status" value="1"/>
</dbReference>
<evidence type="ECO:0000256" key="12">
    <source>
        <dbReference type="RuleBase" id="RU003357"/>
    </source>
</evidence>
<dbReference type="Gene3D" id="2.170.130.10">
    <property type="entry name" value="TonB-dependent receptor, plug domain"/>
    <property type="match status" value="1"/>
</dbReference>
<evidence type="ECO:0000256" key="5">
    <source>
        <dbReference type="ARBA" id="ARBA00022729"/>
    </source>
</evidence>
<evidence type="ECO:0000256" key="14">
    <source>
        <dbReference type="SAM" id="SignalP"/>
    </source>
</evidence>
<evidence type="ECO:0000256" key="6">
    <source>
        <dbReference type="ARBA" id="ARBA00023077"/>
    </source>
</evidence>
<feature type="short sequence motif" description="TonB C-terminal box" evidence="11">
    <location>
        <begin position="688"/>
        <end position="705"/>
    </location>
</feature>
<dbReference type="EMBL" id="QTUJ01000002">
    <property type="protein sequence ID" value="REF69514.1"/>
    <property type="molecule type" value="Genomic_DNA"/>
</dbReference>
<evidence type="ECO:0000256" key="4">
    <source>
        <dbReference type="ARBA" id="ARBA00022692"/>
    </source>
</evidence>
<organism evidence="17 18">
    <name type="scientific">Paracoccus versutus</name>
    <name type="common">Thiobacillus versutus</name>
    <dbReference type="NCBI Taxonomy" id="34007"/>
    <lineage>
        <taxon>Bacteria</taxon>
        <taxon>Pseudomonadati</taxon>
        <taxon>Pseudomonadota</taxon>
        <taxon>Alphaproteobacteria</taxon>
        <taxon>Rhodobacterales</taxon>
        <taxon>Paracoccaceae</taxon>
        <taxon>Paracoccus</taxon>
    </lineage>
</organism>
<evidence type="ECO:0000256" key="10">
    <source>
        <dbReference type="PROSITE-ProRule" id="PRU01360"/>
    </source>
</evidence>
<keyword evidence="7 10" id="KW-0472">Membrane</keyword>
<dbReference type="Gene3D" id="2.40.170.20">
    <property type="entry name" value="TonB-dependent receptor, beta-barrel domain"/>
    <property type="match status" value="1"/>
</dbReference>
<keyword evidence="2 10" id="KW-0813">Transport</keyword>
<dbReference type="GO" id="GO:0009279">
    <property type="term" value="C:cell outer membrane"/>
    <property type="evidence" value="ECO:0007669"/>
    <property type="project" value="UniProtKB-SubCell"/>
</dbReference>
<evidence type="ECO:0000259" key="16">
    <source>
        <dbReference type="Pfam" id="PF07715"/>
    </source>
</evidence>
<reference evidence="17 18" key="1">
    <citation type="submission" date="2018-08" db="EMBL/GenBank/DDBJ databases">
        <title>Genomic Encyclopedia of Archaeal and Bacterial Type Strains, Phase II (KMG-II): from individual species to whole genera.</title>
        <authorList>
            <person name="Goeker M."/>
        </authorList>
    </citation>
    <scope>NUCLEOTIDE SEQUENCE [LARGE SCALE GENOMIC DNA]</scope>
    <source>
        <strain evidence="17 18">DSM 17099</strain>
    </source>
</reference>
<feature type="domain" description="TonB-dependent receptor-like beta-barrel" evidence="15">
    <location>
        <begin position="230"/>
        <end position="679"/>
    </location>
</feature>
<keyword evidence="6 12" id="KW-0798">TonB box</keyword>
<gene>
    <name evidence="17" type="ORF">BDD41_2223</name>
</gene>
<dbReference type="GO" id="GO:0044718">
    <property type="term" value="P:siderophore transmembrane transport"/>
    <property type="evidence" value="ECO:0007669"/>
    <property type="project" value="TreeGrafter"/>
</dbReference>
<dbReference type="InterPro" id="IPR039426">
    <property type="entry name" value="TonB-dep_rcpt-like"/>
</dbReference>
<dbReference type="InterPro" id="IPR036942">
    <property type="entry name" value="Beta-barrel_TonB_sf"/>
</dbReference>
<accession>A0A3D9XGE7</accession>
<dbReference type="InterPro" id="IPR037066">
    <property type="entry name" value="Plug_dom_sf"/>
</dbReference>
<evidence type="ECO:0000256" key="2">
    <source>
        <dbReference type="ARBA" id="ARBA00022448"/>
    </source>
</evidence>
<evidence type="ECO:0000256" key="11">
    <source>
        <dbReference type="PROSITE-ProRule" id="PRU10144"/>
    </source>
</evidence>
<dbReference type="Proteomes" id="UP000256941">
    <property type="component" value="Unassembled WGS sequence"/>
</dbReference>
<dbReference type="Pfam" id="PF00593">
    <property type="entry name" value="TonB_dep_Rec_b-barrel"/>
    <property type="match status" value="1"/>
</dbReference>
<keyword evidence="5 14" id="KW-0732">Signal</keyword>
<feature type="chain" id="PRO_5017580273" evidence="14">
    <location>
        <begin position="25"/>
        <end position="705"/>
    </location>
</feature>
<dbReference type="Pfam" id="PF07715">
    <property type="entry name" value="Plug"/>
    <property type="match status" value="1"/>
</dbReference>
<evidence type="ECO:0000313" key="17">
    <source>
        <dbReference type="EMBL" id="REF69514.1"/>
    </source>
</evidence>
<evidence type="ECO:0000256" key="3">
    <source>
        <dbReference type="ARBA" id="ARBA00022452"/>
    </source>
</evidence>
<feature type="region of interest" description="Disordered" evidence="13">
    <location>
        <begin position="378"/>
        <end position="398"/>
    </location>
</feature>
<sequence>MRVTTRAGLLCATILGWAAAPASAQVAEPSQVFVLGTITLTAEDDEGRGGTTTTVTAKDVLRSNRTSLDDALRVAPGVQVGNTGGSRNERLVYVRGFDRFQVPLSIDGIRVYLPADNRLDYGRFLTPDLAEIQLQKGHVSVLNGPGGMGGAINLVTRQPSAPFEGEARLGIEAGNRGDIAARSGFLSLGTRQADFWLQGSYMRRDSDGFYLSRDFVPRPQQGAGLREYADTDDSRLNLKAGWTPNATDEYVLSYTRQTGAKRAPYNIDLPMRGRPDTGSGGYQRDWTWPEWDIDSLAFYSHTELAGGYLKTRAYYNRFDNLLSSWDDSTQTTQETLAPRIFDSRYKDAAWGLSAEAGTEFGPDHEVKAALHYRRDRHDSIQSVAPGTGREPDLPERSEEETISVALEHGWQYSQALRLVSGISYDKARMLRADNNDTSSFPGPAVPGSYPTGSTDAVNWQLAAIYSHDSGEYHASLSSRTRFPTRFDRYSTRFGTALPNPALESERATNIEIGYGGQIGPATVQTALFYSKVKDMIQSMPTDQWDDERDRPIVQSQNVGDGTYKGFEIAANWQVSDRLGLVANYTWLHRGITDPVRADYRPTDTPRHNAYLRLDWRAMDALTISPSVELSSSRLSESAIQPSDPGQIAYTRMSGFALANLDAEWQASEQASVVFGIRNLFDRDYQLVEGFPEPGRSFFLTTRMTF</sequence>
<comment type="similarity">
    <text evidence="10 12">Belongs to the TonB-dependent receptor family.</text>
</comment>
<evidence type="ECO:0000313" key="18">
    <source>
        <dbReference type="Proteomes" id="UP000256941"/>
    </source>
</evidence>
<evidence type="ECO:0000256" key="1">
    <source>
        <dbReference type="ARBA" id="ARBA00004571"/>
    </source>
</evidence>
<keyword evidence="3 10" id="KW-1134">Transmembrane beta strand</keyword>
<feature type="domain" description="TonB-dependent receptor plug" evidence="16">
    <location>
        <begin position="50"/>
        <end position="151"/>
    </location>
</feature>
<keyword evidence="4 10" id="KW-0812">Transmembrane</keyword>
<dbReference type="PANTHER" id="PTHR30069:SF29">
    <property type="entry name" value="HEMOGLOBIN AND HEMOGLOBIN-HAPTOGLOBIN-BINDING PROTEIN 1-RELATED"/>
    <property type="match status" value="1"/>
</dbReference>
<keyword evidence="9 10" id="KW-0998">Cell outer membrane</keyword>
<comment type="subcellular location">
    <subcellularLocation>
        <location evidence="1 10">Cell outer membrane</location>
        <topology evidence="1 10">Multi-pass membrane protein</topology>
    </subcellularLocation>
</comment>
<dbReference type="InterPro" id="IPR010917">
    <property type="entry name" value="TonB_rcpt_CS"/>
</dbReference>
<evidence type="ECO:0000256" key="7">
    <source>
        <dbReference type="ARBA" id="ARBA00023136"/>
    </source>
</evidence>
<proteinExistence type="inferred from homology"/>
<dbReference type="AlphaFoldDB" id="A0A3D9XGE7"/>